<dbReference type="GO" id="GO:0006397">
    <property type="term" value="P:mRNA processing"/>
    <property type="evidence" value="ECO:0007669"/>
    <property type="project" value="UniProtKB-KW"/>
</dbReference>
<dbReference type="SMR" id="A0A2K3DL17"/>
<name>A0A2K3DL17_CHLRE</name>
<dbReference type="PaxDb" id="3055-EDP04045"/>
<dbReference type="OrthoDB" id="3366661at2759"/>
<reference evidence="8 9" key="1">
    <citation type="journal article" date="2007" name="Science">
        <title>The Chlamydomonas genome reveals the evolution of key animal and plant functions.</title>
        <authorList>
            <person name="Merchant S.S."/>
            <person name="Prochnik S.E."/>
            <person name="Vallon O."/>
            <person name="Harris E.H."/>
            <person name="Karpowicz S.J."/>
            <person name="Witman G.B."/>
            <person name="Terry A."/>
            <person name="Salamov A."/>
            <person name="Fritz-Laylin L.K."/>
            <person name="Marechal-Drouard L."/>
            <person name="Marshall W.F."/>
            <person name="Qu L.H."/>
            <person name="Nelson D.R."/>
            <person name="Sanderfoot A.A."/>
            <person name="Spalding M.H."/>
            <person name="Kapitonov V.V."/>
            <person name="Ren Q."/>
            <person name="Ferris P."/>
            <person name="Lindquist E."/>
            <person name="Shapiro H."/>
            <person name="Lucas S.M."/>
            <person name="Grimwood J."/>
            <person name="Schmutz J."/>
            <person name="Cardol P."/>
            <person name="Cerutti H."/>
            <person name="Chanfreau G."/>
            <person name="Chen C.L."/>
            <person name="Cognat V."/>
            <person name="Croft M.T."/>
            <person name="Dent R."/>
            <person name="Dutcher S."/>
            <person name="Fernandez E."/>
            <person name="Fukuzawa H."/>
            <person name="Gonzalez-Ballester D."/>
            <person name="Gonzalez-Halphen D."/>
            <person name="Hallmann A."/>
            <person name="Hanikenne M."/>
            <person name="Hippler M."/>
            <person name="Inwood W."/>
            <person name="Jabbari K."/>
            <person name="Kalanon M."/>
            <person name="Kuras R."/>
            <person name="Lefebvre P.A."/>
            <person name="Lemaire S.D."/>
            <person name="Lobanov A.V."/>
            <person name="Lohr M."/>
            <person name="Manuell A."/>
            <person name="Meier I."/>
            <person name="Mets L."/>
            <person name="Mittag M."/>
            <person name="Mittelmeier T."/>
            <person name="Moroney J.V."/>
            <person name="Moseley J."/>
            <person name="Napoli C."/>
            <person name="Nedelcu A.M."/>
            <person name="Niyogi K."/>
            <person name="Novoselov S.V."/>
            <person name="Paulsen I.T."/>
            <person name="Pazour G."/>
            <person name="Purton S."/>
            <person name="Ral J.P."/>
            <person name="Riano-Pachon D.M."/>
            <person name="Riekhof W."/>
            <person name="Rymarquis L."/>
            <person name="Schroda M."/>
            <person name="Stern D."/>
            <person name="Umen J."/>
            <person name="Willows R."/>
            <person name="Wilson N."/>
            <person name="Zimmer S.L."/>
            <person name="Allmer J."/>
            <person name="Balk J."/>
            <person name="Bisova K."/>
            <person name="Chen C.J."/>
            <person name="Elias M."/>
            <person name="Gendler K."/>
            <person name="Hauser C."/>
            <person name="Lamb M.R."/>
            <person name="Ledford H."/>
            <person name="Long J.C."/>
            <person name="Minagawa J."/>
            <person name="Page M.D."/>
            <person name="Pan J."/>
            <person name="Pootakham W."/>
            <person name="Roje S."/>
            <person name="Rose A."/>
            <person name="Stahlberg E."/>
            <person name="Terauchi A.M."/>
            <person name="Yang P."/>
            <person name="Ball S."/>
            <person name="Bowler C."/>
            <person name="Dieckmann C.L."/>
            <person name="Gladyshev V.N."/>
            <person name="Green P."/>
            <person name="Jorgensen R."/>
            <person name="Mayfield S."/>
            <person name="Mueller-Roeber B."/>
            <person name="Rajamani S."/>
            <person name="Sayre R.T."/>
            <person name="Brokstein P."/>
            <person name="Dubchak I."/>
            <person name="Goodstein D."/>
            <person name="Hornick L."/>
            <person name="Huang Y.W."/>
            <person name="Jhaveri J."/>
            <person name="Luo Y."/>
            <person name="Martinez D."/>
            <person name="Ngau W.C."/>
            <person name="Otillar B."/>
            <person name="Poliakov A."/>
            <person name="Porter A."/>
            <person name="Szajkowski L."/>
            <person name="Werner G."/>
            <person name="Zhou K."/>
            <person name="Grigoriev I.V."/>
            <person name="Rokhsar D.S."/>
            <person name="Grossman A.R."/>
        </authorList>
    </citation>
    <scope>NUCLEOTIDE SEQUENCE [LARGE SCALE GENOMIC DNA]</scope>
    <source>
        <strain evidence="9">CC-503</strain>
    </source>
</reference>
<dbReference type="ExpressionAtlas" id="A0A2K3DL17">
    <property type="expression patterns" value="baseline"/>
</dbReference>
<dbReference type="Gramene" id="PNW81225">
    <property type="protein sequence ID" value="PNW81225"/>
    <property type="gene ID" value="CHLRE_07g347250v5"/>
</dbReference>
<keyword evidence="3" id="KW-0507">mRNA processing</keyword>
<evidence type="ECO:0000256" key="6">
    <source>
        <dbReference type="SAM" id="Coils"/>
    </source>
</evidence>
<evidence type="ECO:0000256" key="7">
    <source>
        <dbReference type="SAM" id="MobiDB-lite"/>
    </source>
</evidence>
<feature type="compositionally biased region" description="Gly residues" evidence="7">
    <location>
        <begin position="9"/>
        <end position="23"/>
    </location>
</feature>
<evidence type="ECO:0000313" key="8">
    <source>
        <dbReference type="EMBL" id="PNW81225.1"/>
    </source>
</evidence>
<accession>A0A2K3DL17</accession>
<keyword evidence="9" id="KW-1185">Reference proteome</keyword>
<dbReference type="KEGG" id="cre:CHLRE_07g347250v5"/>
<dbReference type="RefSeq" id="XP_001692567.2">
    <property type="nucleotide sequence ID" value="XM_001692515.2"/>
</dbReference>
<dbReference type="InterPro" id="IPR033757">
    <property type="entry name" value="WTAP"/>
</dbReference>
<dbReference type="GO" id="GO:0005634">
    <property type="term" value="C:nucleus"/>
    <property type="evidence" value="ECO:0000318"/>
    <property type="project" value="GO_Central"/>
</dbReference>
<feature type="region of interest" description="Disordered" evidence="7">
    <location>
        <begin position="357"/>
        <end position="380"/>
    </location>
</feature>
<dbReference type="AlphaFoldDB" id="A0A2K3DL17"/>
<feature type="compositionally biased region" description="Gly residues" evidence="7">
    <location>
        <begin position="365"/>
        <end position="374"/>
    </location>
</feature>
<feature type="region of interest" description="Disordered" evidence="7">
    <location>
        <begin position="1"/>
        <end position="26"/>
    </location>
</feature>
<evidence type="ECO:0000256" key="4">
    <source>
        <dbReference type="ARBA" id="ARBA00023187"/>
    </source>
</evidence>
<protein>
    <submittedName>
        <fullName evidence="8">Uncharacterized protein</fullName>
    </submittedName>
</protein>
<dbReference type="STRING" id="3055.A0A2K3DL17"/>
<dbReference type="PANTHER" id="PTHR15217">
    <property type="entry name" value="WILMS' TUMOR 1-ASSOCIATING PROTEIN"/>
    <property type="match status" value="1"/>
</dbReference>
<keyword evidence="5" id="KW-0539">Nucleus</keyword>
<keyword evidence="4" id="KW-0508">mRNA splicing</keyword>
<proteinExistence type="inferred from homology"/>
<evidence type="ECO:0000256" key="5">
    <source>
        <dbReference type="ARBA" id="ARBA00023242"/>
    </source>
</evidence>
<evidence type="ECO:0000256" key="2">
    <source>
        <dbReference type="ARBA" id="ARBA00010313"/>
    </source>
</evidence>
<dbReference type="GO" id="GO:0008380">
    <property type="term" value="P:RNA splicing"/>
    <property type="evidence" value="ECO:0007669"/>
    <property type="project" value="UniProtKB-KW"/>
</dbReference>
<dbReference type="EMBL" id="CM008968">
    <property type="protein sequence ID" value="PNW81225.1"/>
    <property type="molecule type" value="Genomic_DNA"/>
</dbReference>
<comment type="subcellular location">
    <subcellularLocation>
        <location evidence="1">Nucleus</location>
    </subcellularLocation>
</comment>
<evidence type="ECO:0000256" key="1">
    <source>
        <dbReference type="ARBA" id="ARBA00004123"/>
    </source>
</evidence>
<evidence type="ECO:0000313" key="9">
    <source>
        <dbReference type="Proteomes" id="UP000006906"/>
    </source>
</evidence>
<comment type="similarity">
    <text evidence="2">Belongs to the fl(2)d family.</text>
</comment>
<feature type="coiled-coil region" evidence="6">
    <location>
        <begin position="185"/>
        <end position="299"/>
    </location>
</feature>
<evidence type="ECO:0000256" key="3">
    <source>
        <dbReference type="ARBA" id="ARBA00022664"/>
    </source>
</evidence>
<dbReference type="Pfam" id="PF17098">
    <property type="entry name" value="Wtap"/>
    <property type="match status" value="1"/>
</dbReference>
<dbReference type="GO" id="GO:0016556">
    <property type="term" value="P:mRNA modification"/>
    <property type="evidence" value="ECO:0007669"/>
    <property type="project" value="InterPro"/>
</dbReference>
<dbReference type="InParanoid" id="A0A2K3DL17"/>
<dbReference type="PANTHER" id="PTHR15217:SF0">
    <property type="entry name" value="PRE-MRNA-SPLICING REGULATOR WTAP"/>
    <property type="match status" value="1"/>
</dbReference>
<dbReference type="Proteomes" id="UP000006906">
    <property type="component" value="Chromosome 7"/>
</dbReference>
<gene>
    <name evidence="8" type="ORF">CHLRE_07g347250v5</name>
</gene>
<organism evidence="8 9">
    <name type="scientific">Chlamydomonas reinhardtii</name>
    <name type="common">Chlamydomonas smithii</name>
    <dbReference type="NCBI Taxonomy" id="3055"/>
    <lineage>
        <taxon>Eukaryota</taxon>
        <taxon>Viridiplantae</taxon>
        <taxon>Chlorophyta</taxon>
        <taxon>core chlorophytes</taxon>
        <taxon>Chlorophyceae</taxon>
        <taxon>CS clade</taxon>
        <taxon>Chlamydomonadales</taxon>
        <taxon>Chlamydomonadaceae</taxon>
        <taxon>Chlamydomonas</taxon>
    </lineage>
</organism>
<dbReference type="GO" id="GO:0000381">
    <property type="term" value="P:regulation of alternative mRNA splicing, via spliceosome"/>
    <property type="evidence" value="ECO:0000318"/>
    <property type="project" value="GO_Central"/>
</dbReference>
<keyword evidence="6" id="KW-0175">Coiled coil</keyword>
<sequence length="380" mass="40530">MEDDLYGGDLYGDAGGEYEGGYGDDVQAEGLQAAELLGGQKAGSGLPSRDLFHDLPPAQLDEVKDTKLTSMGSGQQQQQAQPATDRWRVAVRDIAGVLGLAVGNRDPDTHTVLESVRRLKASDTSAQEELRKLRRRDAALQMQLADRSLEALELRRELASASAAAEPSVVQLKQLMLDPAVAREFARLRAELEAAQAELATAREELTAVTFTQESKVGRQLMAKCRSLQEENEEMGRELAEGKAQAAEAAEALARAHADDMRAAYRELEDHCLVMEDEAEELQREVFALRARVSELERDAGLPPSLPLGAGMGGGGMGGGGMGGGFHGGRGRFDMGGGGGFRGRGRGPPGMGGPFKRPFGDRDGMGGPMGGRGGFIKRIR</sequence>
<dbReference type="GeneID" id="5718031"/>